<evidence type="ECO:0000256" key="1">
    <source>
        <dbReference type="SAM" id="SignalP"/>
    </source>
</evidence>
<dbReference type="Proteomes" id="UP000492821">
    <property type="component" value="Unassembled WGS sequence"/>
</dbReference>
<dbReference type="WBParaSite" id="Pan_g16228.t1">
    <property type="protein sequence ID" value="Pan_g16228.t1"/>
    <property type="gene ID" value="Pan_g16228"/>
</dbReference>
<protein>
    <submittedName>
        <fullName evidence="3">Secreted protein</fullName>
    </submittedName>
</protein>
<sequence length="122" mass="12931">MLVSVVVVAIACFVPASCKLVAPTVASSGNDVESGNDLPSELTVNQLADLIHTLVSRDLAIREQVAEIANPQPSSIYEIPSNFALESSAPAKRAAFQFYGARGKKAVFGSADKRFSYMPSRG</sequence>
<reference evidence="3" key="2">
    <citation type="submission" date="2020-10" db="UniProtKB">
        <authorList>
            <consortium name="WormBaseParasite"/>
        </authorList>
    </citation>
    <scope>IDENTIFICATION</scope>
</reference>
<accession>A0A7E4V3T9</accession>
<reference evidence="2" key="1">
    <citation type="journal article" date="2013" name="Genetics">
        <title>The draft genome and transcriptome of Panagrellus redivivus are shaped by the harsh demands of a free-living lifestyle.</title>
        <authorList>
            <person name="Srinivasan J."/>
            <person name="Dillman A.R."/>
            <person name="Macchietto M.G."/>
            <person name="Heikkinen L."/>
            <person name="Lakso M."/>
            <person name="Fracchia K.M."/>
            <person name="Antoshechkin I."/>
            <person name="Mortazavi A."/>
            <person name="Wong G."/>
            <person name="Sternberg P.W."/>
        </authorList>
    </citation>
    <scope>NUCLEOTIDE SEQUENCE [LARGE SCALE GENOMIC DNA]</scope>
    <source>
        <strain evidence="2">MT8872</strain>
    </source>
</reference>
<keyword evidence="1" id="KW-0732">Signal</keyword>
<feature type="chain" id="PRO_5029020023" evidence="1">
    <location>
        <begin position="19"/>
        <end position="122"/>
    </location>
</feature>
<name>A0A7E4V3T9_PANRE</name>
<evidence type="ECO:0000313" key="3">
    <source>
        <dbReference type="WBParaSite" id="Pan_g16228.t1"/>
    </source>
</evidence>
<keyword evidence="2" id="KW-1185">Reference proteome</keyword>
<proteinExistence type="predicted"/>
<organism evidence="2 3">
    <name type="scientific">Panagrellus redivivus</name>
    <name type="common">Microworm</name>
    <dbReference type="NCBI Taxonomy" id="6233"/>
    <lineage>
        <taxon>Eukaryota</taxon>
        <taxon>Metazoa</taxon>
        <taxon>Ecdysozoa</taxon>
        <taxon>Nematoda</taxon>
        <taxon>Chromadorea</taxon>
        <taxon>Rhabditida</taxon>
        <taxon>Tylenchina</taxon>
        <taxon>Panagrolaimomorpha</taxon>
        <taxon>Panagrolaimoidea</taxon>
        <taxon>Panagrolaimidae</taxon>
        <taxon>Panagrellus</taxon>
    </lineage>
</organism>
<feature type="signal peptide" evidence="1">
    <location>
        <begin position="1"/>
        <end position="18"/>
    </location>
</feature>
<evidence type="ECO:0000313" key="2">
    <source>
        <dbReference type="Proteomes" id="UP000492821"/>
    </source>
</evidence>
<dbReference type="AlphaFoldDB" id="A0A7E4V3T9"/>